<dbReference type="EMBL" id="CP050321">
    <property type="protein sequence ID" value="QIR28598.1"/>
    <property type="molecule type" value="Genomic_DNA"/>
</dbReference>
<keyword evidence="5 8" id="KW-0812">Transmembrane</keyword>
<feature type="transmembrane region" description="Helical" evidence="8">
    <location>
        <begin position="234"/>
        <end position="255"/>
    </location>
</feature>
<dbReference type="Gene3D" id="1.10.3720.10">
    <property type="entry name" value="MetI-like"/>
    <property type="match status" value="1"/>
</dbReference>
<reference evidence="10 11" key="1">
    <citation type="submission" date="2020-02" db="EMBL/GenBank/DDBJ databases">
        <title>Whole genome PO2S7.</title>
        <authorList>
            <person name="Singha K.M."/>
        </authorList>
    </citation>
    <scope>NUCLEOTIDE SEQUENCE [LARGE SCALE GENOMIC DNA]</scope>
    <source>
        <strain evidence="10 11">PO2S7</strain>
    </source>
</reference>
<dbReference type="GO" id="GO:0005886">
    <property type="term" value="C:plasma membrane"/>
    <property type="evidence" value="ECO:0007669"/>
    <property type="project" value="UniProtKB-SubCell"/>
</dbReference>
<dbReference type="InterPro" id="IPR035906">
    <property type="entry name" value="MetI-like_sf"/>
</dbReference>
<organism evidence="10 11">
    <name type="scientific">Kluyvera genomosp. 3</name>
    <dbReference type="NCBI Taxonomy" id="2774055"/>
    <lineage>
        <taxon>Bacteria</taxon>
        <taxon>Pseudomonadati</taxon>
        <taxon>Pseudomonadota</taxon>
        <taxon>Gammaproteobacteria</taxon>
        <taxon>Enterobacterales</taxon>
        <taxon>Enterobacteriaceae</taxon>
        <taxon>Kluyvera</taxon>
    </lineage>
</organism>
<evidence type="ECO:0000256" key="4">
    <source>
        <dbReference type="ARBA" id="ARBA00022519"/>
    </source>
</evidence>
<evidence type="ECO:0000313" key="10">
    <source>
        <dbReference type="EMBL" id="QIR28598.1"/>
    </source>
</evidence>
<evidence type="ECO:0000313" key="11">
    <source>
        <dbReference type="Proteomes" id="UP000503580"/>
    </source>
</evidence>
<dbReference type="InterPro" id="IPR051393">
    <property type="entry name" value="ABC_transporter_permease"/>
</dbReference>
<evidence type="ECO:0000256" key="1">
    <source>
        <dbReference type="ARBA" id="ARBA00004429"/>
    </source>
</evidence>
<feature type="transmembrane region" description="Helical" evidence="8">
    <location>
        <begin position="92"/>
        <end position="113"/>
    </location>
</feature>
<keyword evidence="4" id="KW-0997">Cell inner membrane</keyword>
<feature type="transmembrane region" description="Helical" evidence="8">
    <location>
        <begin position="178"/>
        <end position="201"/>
    </location>
</feature>
<feature type="transmembrane region" description="Helical" evidence="8">
    <location>
        <begin position="29"/>
        <end position="56"/>
    </location>
</feature>
<dbReference type="KEGG" id="kgn:GY169_18115"/>
<dbReference type="PANTHER" id="PTHR30193:SF37">
    <property type="entry name" value="INNER MEMBRANE ABC TRANSPORTER PERMEASE PROTEIN YCJO"/>
    <property type="match status" value="1"/>
</dbReference>
<feature type="transmembrane region" description="Helical" evidence="8">
    <location>
        <begin position="284"/>
        <end position="307"/>
    </location>
</feature>
<sequence>MFAKTQQPQVQFTHQTALPVFRKNNRKGYLGFLFILPVLVIVVFFFITPLIMTAWMSFFKWPMFGKTKFIGWINYTNILQDDVFWHALKFTFIYAIIMTPLIFIFSMILASLVKDSHKPGVSLFRSVYFLPTVIGFGTASILWKWLLDVRFGLLNHLAVSLHLVDSPIMYQDSLSQGFMVVVSMVLWKTLGFNMILLLVGLQGISKDIYQAAQVDGAVGWRRLRYITLPLMRRTFMLTLILSVSGSLLAFDQFYIITNGGPMDQTITSVFYIYNNSFINGRLGYGAALSIIQLFILMVISVLQIWLLRDKEGRA</sequence>
<dbReference type="CDD" id="cd06261">
    <property type="entry name" value="TM_PBP2"/>
    <property type="match status" value="1"/>
</dbReference>
<dbReference type="AlphaFoldDB" id="A0A6G9RPE4"/>
<name>A0A6G9RPE4_9ENTR</name>
<dbReference type="InterPro" id="IPR000515">
    <property type="entry name" value="MetI-like"/>
</dbReference>
<dbReference type="Pfam" id="PF00528">
    <property type="entry name" value="BPD_transp_1"/>
    <property type="match status" value="1"/>
</dbReference>
<accession>A0A6G9RPE4</accession>
<gene>
    <name evidence="10" type="ORF">GY169_18115</name>
</gene>
<keyword evidence="7 8" id="KW-0472">Membrane</keyword>
<feature type="transmembrane region" description="Helical" evidence="8">
    <location>
        <begin position="125"/>
        <end position="146"/>
    </location>
</feature>
<evidence type="ECO:0000256" key="7">
    <source>
        <dbReference type="ARBA" id="ARBA00023136"/>
    </source>
</evidence>
<evidence type="ECO:0000259" key="9">
    <source>
        <dbReference type="PROSITE" id="PS50928"/>
    </source>
</evidence>
<feature type="domain" description="ABC transmembrane type-1" evidence="9">
    <location>
        <begin position="88"/>
        <end position="303"/>
    </location>
</feature>
<dbReference type="PROSITE" id="PS50928">
    <property type="entry name" value="ABC_TM1"/>
    <property type="match status" value="1"/>
</dbReference>
<protein>
    <submittedName>
        <fullName evidence="10">Sugar ABC transporter permease</fullName>
    </submittedName>
</protein>
<evidence type="ECO:0000256" key="8">
    <source>
        <dbReference type="RuleBase" id="RU363032"/>
    </source>
</evidence>
<evidence type="ECO:0000256" key="3">
    <source>
        <dbReference type="ARBA" id="ARBA00022475"/>
    </source>
</evidence>
<proteinExistence type="inferred from homology"/>
<dbReference type="GO" id="GO:0055085">
    <property type="term" value="P:transmembrane transport"/>
    <property type="evidence" value="ECO:0007669"/>
    <property type="project" value="InterPro"/>
</dbReference>
<dbReference type="SUPFAM" id="SSF161098">
    <property type="entry name" value="MetI-like"/>
    <property type="match status" value="1"/>
</dbReference>
<dbReference type="PANTHER" id="PTHR30193">
    <property type="entry name" value="ABC TRANSPORTER PERMEASE PROTEIN"/>
    <property type="match status" value="1"/>
</dbReference>
<evidence type="ECO:0000256" key="2">
    <source>
        <dbReference type="ARBA" id="ARBA00022448"/>
    </source>
</evidence>
<keyword evidence="3" id="KW-1003">Cell membrane</keyword>
<keyword evidence="11" id="KW-1185">Reference proteome</keyword>
<keyword evidence="2 8" id="KW-0813">Transport</keyword>
<evidence type="ECO:0000256" key="5">
    <source>
        <dbReference type="ARBA" id="ARBA00022692"/>
    </source>
</evidence>
<dbReference type="Proteomes" id="UP000503580">
    <property type="component" value="Chromosome"/>
</dbReference>
<keyword evidence="6 8" id="KW-1133">Transmembrane helix</keyword>
<comment type="similarity">
    <text evidence="8">Belongs to the binding-protein-dependent transport system permease family.</text>
</comment>
<evidence type="ECO:0000256" key="6">
    <source>
        <dbReference type="ARBA" id="ARBA00022989"/>
    </source>
</evidence>
<comment type="subcellular location">
    <subcellularLocation>
        <location evidence="1">Cell inner membrane</location>
        <topology evidence="1">Multi-pass membrane protein</topology>
    </subcellularLocation>
    <subcellularLocation>
        <location evidence="8">Cell membrane</location>
        <topology evidence="8">Multi-pass membrane protein</topology>
    </subcellularLocation>
</comment>